<dbReference type="SUPFAM" id="SSF54403">
    <property type="entry name" value="Cystatin/monellin"/>
    <property type="match status" value="1"/>
</dbReference>
<protein>
    <recommendedName>
        <fullName evidence="2">Cell wall elongation regulator TseB-like domain-containing protein</fullName>
    </recommendedName>
</protein>
<dbReference type="InterPro" id="IPR046350">
    <property type="entry name" value="Cystatin_sf"/>
</dbReference>
<dbReference type="EMBL" id="AP021906">
    <property type="protein sequence ID" value="BBP90270.1"/>
    <property type="molecule type" value="Genomic_DNA"/>
</dbReference>
<reference evidence="3 4" key="1">
    <citation type="submission" date="2019-12" db="EMBL/GenBank/DDBJ databases">
        <title>Full genome sequence of a Bacillus safensis strain isolated from commercially available natto in Indonesia.</title>
        <authorList>
            <person name="Yoshida M."/>
            <person name="Uomi M."/>
            <person name="Waturangi D."/>
            <person name="Ekaputri J.J."/>
            <person name="Setiamarga D.H.E."/>
        </authorList>
    </citation>
    <scope>NUCLEOTIDE SEQUENCE [LARGE SCALE GENOMIC DNA]</scope>
    <source>
        <strain evidence="3 4">IDN1</strain>
    </source>
</reference>
<evidence type="ECO:0000259" key="2">
    <source>
        <dbReference type="Pfam" id="PF17881"/>
    </source>
</evidence>
<evidence type="ECO:0000313" key="4">
    <source>
        <dbReference type="Proteomes" id="UP000464658"/>
    </source>
</evidence>
<proteinExistence type="predicted"/>
<dbReference type="InterPro" id="IPR041401">
    <property type="entry name" value="TseB-like_dom"/>
</dbReference>
<evidence type="ECO:0000313" key="3">
    <source>
        <dbReference type="EMBL" id="BBP90270.1"/>
    </source>
</evidence>
<evidence type="ECO:0000256" key="1">
    <source>
        <dbReference type="SAM" id="MobiDB-lite"/>
    </source>
</evidence>
<feature type="domain" description="Cell wall elongation regulator TseB-like" evidence="2">
    <location>
        <begin position="9"/>
        <end position="47"/>
    </location>
</feature>
<dbReference type="AlphaFoldDB" id="A0A5S9M9P7"/>
<dbReference type="Gene3D" id="3.10.450.40">
    <property type="match status" value="1"/>
</dbReference>
<feature type="region of interest" description="Disordered" evidence="1">
    <location>
        <begin position="49"/>
        <end position="81"/>
    </location>
</feature>
<organism evidence="3 4">
    <name type="scientific">Bacillus safensis</name>
    <dbReference type="NCBI Taxonomy" id="561879"/>
    <lineage>
        <taxon>Bacteria</taxon>
        <taxon>Bacillati</taxon>
        <taxon>Bacillota</taxon>
        <taxon>Bacilli</taxon>
        <taxon>Bacillales</taxon>
        <taxon>Bacillaceae</taxon>
        <taxon>Bacillus</taxon>
    </lineage>
</organism>
<dbReference type="Proteomes" id="UP000464658">
    <property type="component" value="Chromosome"/>
</dbReference>
<accession>A0A5S9M9P7</accession>
<dbReference type="Pfam" id="PF17881">
    <property type="entry name" value="TseB"/>
    <property type="match status" value="1"/>
</dbReference>
<gene>
    <name evidence="3" type="ORF">BsIDN1_38880</name>
</gene>
<sequence>MKQRSNEQKEQANIVQVEQVETFVGKEKQFIVEGKNKQNETIYVWVPASKKKKSDRKKKKKKALPRIKQYKPFKRRTRSLS</sequence>
<name>A0A5S9M9P7_BACIA</name>